<dbReference type="GO" id="GO:0050661">
    <property type="term" value="F:NADP binding"/>
    <property type="evidence" value="ECO:0007669"/>
    <property type="project" value="InterPro"/>
</dbReference>
<protein>
    <submittedName>
        <fullName evidence="6">3-hydroxyisobutyrate dehydrogenase</fullName>
    </submittedName>
</protein>
<dbReference type="EMBL" id="LT670818">
    <property type="protein sequence ID" value="SHG23895.1"/>
    <property type="molecule type" value="Genomic_DNA"/>
</dbReference>
<evidence type="ECO:0000256" key="1">
    <source>
        <dbReference type="ARBA" id="ARBA00023002"/>
    </source>
</evidence>
<dbReference type="PANTHER" id="PTHR22981:SF7">
    <property type="entry name" value="3-HYDROXYISOBUTYRATE DEHYDROGENASE, MITOCHONDRIAL"/>
    <property type="match status" value="1"/>
</dbReference>
<dbReference type="Proteomes" id="UP000190675">
    <property type="component" value="Chromosome I"/>
</dbReference>
<dbReference type="InterPro" id="IPR036291">
    <property type="entry name" value="NAD(P)-bd_dom_sf"/>
</dbReference>
<evidence type="ECO:0000256" key="2">
    <source>
        <dbReference type="ARBA" id="ARBA00023027"/>
    </source>
</evidence>
<dbReference type="InterPro" id="IPR029154">
    <property type="entry name" value="HIBADH-like_NADP-bd"/>
</dbReference>
<dbReference type="AlphaFoldDB" id="A0A1M5I6J3"/>
<organism evidence="6 7">
    <name type="scientific">Bradyrhizobium erythrophlei</name>
    <dbReference type="NCBI Taxonomy" id="1437360"/>
    <lineage>
        <taxon>Bacteria</taxon>
        <taxon>Pseudomonadati</taxon>
        <taxon>Pseudomonadota</taxon>
        <taxon>Alphaproteobacteria</taxon>
        <taxon>Hyphomicrobiales</taxon>
        <taxon>Nitrobacteraceae</taxon>
        <taxon>Bradyrhizobium</taxon>
    </lineage>
</organism>
<dbReference type="SUPFAM" id="SSF48179">
    <property type="entry name" value="6-phosphogluconate dehydrogenase C-terminal domain-like"/>
    <property type="match status" value="1"/>
</dbReference>
<feature type="domain" description="3-hydroxyisobutyrate dehydrogenase-like NAD-binding" evidence="5">
    <location>
        <begin position="167"/>
        <end position="287"/>
    </location>
</feature>
<accession>A0A1M5I6J3</accession>
<dbReference type="Gene3D" id="1.10.1040.10">
    <property type="entry name" value="N-(1-d-carboxylethyl)-l-norvaline Dehydrogenase, domain 2"/>
    <property type="match status" value="1"/>
</dbReference>
<evidence type="ECO:0000256" key="3">
    <source>
        <dbReference type="PIRSR" id="PIRSR000103-1"/>
    </source>
</evidence>
<evidence type="ECO:0000259" key="4">
    <source>
        <dbReference type="Pfam" id="PF03446"/>
    </source>
</evidence>
<evidence type="ECO:0000313" key="6">
    <source>
        <dbReference type="EMBL" id="SHG23895.1"/>
    </source>
</evidence>
<dbReference type="InterPro" id="IPR013328">
    <property type="entry name" value="6PGD_dom2"/>
</dbReference>
<dbReference type="Pfam" id="PF14833">
    <property type="entry name" value="NAD_binding_11"/>
    <property type="match status" value="1"/>
</dbReference>
<dbReference type="Pfam" id="PF03446">
    <property type="entry name" value="NAD_binding_2"/>
    <property type="match status" value="1"/>
</dbReference>
<evidence type="ECO:0000313" key="7">
    <source>
        <dbReference type="Proteomes" id="UP000190675"/>
    </source>
</evidence>
<gene>
    <name evidence="6" type="ORF">SAMN05444169_1324</name>
</gene>
<dbReference type="GO" id="GO:0051287">
    <property type="term" value="F:NAD binding"/>
    <property type="evidence" value="ECO:0007669"/>
    <property type="project" value="InterPro"/>
</dbReference>
<dbReference type="PANTHER" id="PTHR22981">
    <property type="entry name" value="3-HYDROXYISOBUTYRATE DEHYDROGENASE-RELATED"/>
    <property type="match status" value="1"/>
</dbReference>
<dbReference type="GO" id="GO:0016616">
    <property type="term" value="F:oxidoreductase activity, acting on the CH-OH group of donors, NAD or NADP as acceptor"/>
    <property type="evidence" value="ECO:0007669"/>
    <property type="project" value="TreeGrafter"/>
</dbReference>
<evidence type="ECO:0000259" key="5">
    <source>
        <dbReference type="Pfam" id="PF14833"/>
    </source>
</evidence>
<proteinExistence type="predicted"/>
<dbReference type="InterPro" id="IPR015815">
    <property type="entry name" value="HIBADH-related"/>
</dbReference>
<keyword evidence="1" id="KW-0560">Oxidoreductase</keyword>
<feature type="active site" evidence="3">
    <location>
        <position position="173"/>
    </location>
</feature>
<keyword evidence="2" id="KW-0520">NAD</keyword>
<dbReference type="Gene3D" id="3.40.50.720">
    <property type="entry name" value="NAD(P)-binding Rossmann-like Domain"/>
    <property type="match status" value="1"/>
</dbReference>
<dbReference type="SUPFAM" id="SSF51735">
    <property type="entry name" value="NAD(P)-binding Rossmann-fold domains"/>
    <property type="match status" value="1"/>
</dbReference>
<name>A0A1M5I6J3_9BRAD</name>
<dbReference type="PIRSF" id="PIRSF000103">
    <property type="entry name" value="HIBADH"/>
    <property type="match status" value="1"/>
</dbReference>
<reference evidence="6 7" key="1">
    <citation type="submission" date="2016-11" db="EMBL/GenBank/DDBJ databases">
        <authorList>
            <person name="Jaros S."/>
            <person name="Januszkiewicz K."/>
            <person name="Wedrychowicz H."/>
        </authorList>
    </citation>
    <scope>NUCLEOTIDE SEQUENCE [LARGE SCALE GENOMIC DNA]</scope>
    <source>
        <strain evidence="6 7">GAS242</strain>
    </source>
</reference>
<dbReference type="InterPro" id="IPR008927">
    <property type="entry name" value="6-PGluconate_DH-like_C_sf"/>
</dbReference>
<feature type="domain" description="6-phosphogluconate dehydrogenase NADP-binding" evidence="4">
    <location>
        <begin position="6"/>
        <end position="160"/>
    </location>
</feature>
<dbReference type="InterPro" id="IPR006115">
    <property type="entry name" value="6PGDH_NADP-bd"/>
</dbReference>
<sequence length="298" mass="30791">MAGELLGFIGIGRMGGPMASRLLDAGYSLCVYDKQPEATAELVARGARLAHSSGEVASTAEIVLLSLPTPDIVKAVTLGENGVGVGNRVRTVIDLSTTGPGVATIVAKGLGERQITLFDSPVSGGIAGAKGGTLAVMVSGPRDIYDAKVAPILTHFGKLFFTGEKPGLAQTAKLVNNLLAAAALVISSEGMAMGVKAGLDPKVLLDIINVSSGRNSATQDKFPRSVLPGTFDFGFATALSYKDVRLCLDEAEAMGIPMIMGAVVRQILALTQAKYGPDSDFTSIAKLSEEWAGVQIRG</sequence>
<dbReference type="RefSeq" id="WP_079565272.1">
    <property type="nucleotide sequence ID" value="NZ_LT670818.1"/>
</dbReference>